<comment type="caution">
    <text evidence="4">The sequence shown here is derived from an EMBL/GenBank/DDBJ whole genome shotgun (WGS) entry which is preliminary data.</text>
</comment>
<dbReference type="PANTHER" id="PTHR35530:SF1">
    <property type="entry name" value="2-HYDROXYMUCONATE TAUTOMERASE"/>
    <property type="match status" value="1"/>
</dbReference>
<dbReference type="Gene3D" id="3.30.429.10">
    <property type="entry name" value="Macrophage Migration Inhibitory Factor"/>
    <property type="match status" value="2"/>
</dbReference>
<comment type="similarity">
    <text evidence="1">Belongs to the 4-oxalocrotonate tautomerase family.</text>
</comment>
<evidence type="ECO:0000313" key="4">
    <source>
        <dbReference type="EMBL" id="MCD2163769.1"/>
    </source>
</evidence>
<accession>A0AAW4XSA7</accession>
<dbReference type="GO" id="GO:0016853">
    <property type="term" value="F:isomerase activity"/>
    <property type="evidence" value="ECO:0007669"/>
    <property type="project" value="UniProtKB-KW"/>
</dbReference>
<sequence length="130" mass="14534">MPHIAIQLSGPRHAERQQQISQAIAQLTQDILGKRPEVIAIAFTQVAAQDWWIAGQTLEELGQSAFQLDISITDETNTKAEKARYLQAVYDTMAGLMPQLHPVSYVHVIDARAAAYGYGGKTQEYRYHHS</sequence>
<evidence type="ECO:0000313" key="5">
    <source>
        <dbReference type="Proteomes" id="UP001199260"/>
    </source>
</evidence>
<evidence type="ECO:0000256" key="1">
    <source>
        <dbReference type="ARBA" id="ARBA00006723"/>
    </source>
</evidence>
<dbReference type="Proteomes" id="UP001199260">
    <property type="component" value="Unassembled WGS sequence"/>
</dbReference>
<keyword evidence="2" id="KW-0413">Isomerase</keyword>
<dbReference type="EMBL" id="JAJNCT010000003">
    <property type="protein sequence ID" value="MCD2163769.1"/>
    <property type="molecule type" value="Genomic_DNA"/>
</dbReference>
<protein>
    <submittedName>
        <fullName evidence="4">Tautomerase family protein</fullName>
    </submittedName>
</protein>
<organism evidence="4 5">
    <name type="scientific">Comamonas koreensis</name>
    <dbReference type="NCBI Taxonomy" id="160825"/>
    <lineage>
        <taxon>Bacteria</taxon>
        <taxon>Pseudomonadati</taxon>
        <taxon>Pseudomonadota</taxon>
        <taxon>Betaproteobacteria</taxon>
        <taxon>Burkholderiales</taxon>
        <taxon>Comamonadaceae</taxon>
        <taxon>Comamonas</taxon>
    </lineage>
</organism>
<evidence type="ECO:0000256" key="2">
    <source>
        <dbReference type="ARBA" id="ARBA00023235"/>
    </source>
</evidence>
<reference evidence="4 5" key="1">
    <citation type="submission" date="2021-11" db="EMBL/GenBank/DDBJ databases">
        <title>Genome sequence.</title>
        <authorList>
            <person name="Sun Q."/>
        </authorList>
    </citation>
    <scope>NUCLEOTIDE SEQUENCE [LARGE SCALE GENOMIC DNA]</scope>
    <source>
        <strain evidence="4 5">KCTC 12005</strain>
    </source>
</reference>
<dbReference type="AlphaFoldDB" id="A0AAW4XSA7"/>
<dbReference type="SUPFAM" id="SSF55331">
    <property type="entry name" value="Tautomerase/MIF"/>
    <property type="match status" value="1"/>
</dbReference>
<dbReference type="Pfam" id="PF01361">
    <property type="entry name" value="Tautomerase"/>
    <property type="match status" value="1"/>
</dbReference>
<keyword evidence="5" id="KW-1185">Reference proteome</keyword>
<gene>
    <name evidence="4" type="ORF">LPW39_01295</name>
</gene>
<evidence type="ECO:0000259" key="3">
    <source>
        <dbReference type="Pfam" id="PF01361"/>
    </source>
</evidence>
<dbReference type="PANTHER" id="PTHR35530">
    <property type="entry name" value="TAUTOMERASE-RELATED"/>
    <property type="match status" value="1"/>
</dbReference>
<dbReference type="RefSeq" id="WP_230770646.1">
    <property type="nucleotide sequence ID" value="NZ_JAJNCT010000003.1"/>
</dbReference>
<proteinExistence type="inferred from homology"/>
<feature type="domain" description="4-oxalocrotonate tautomerase-like" evidence="3">
    <location>
        <begin position="2"/>
        <end position="59"/>
    </location>
</feature>
<dbReference type="InterPro" id="IPR004370">
    <property type="entry name" value="4-OT-like_dom"/>
</dbReference>
<name>A0AAW4XSA7_9BURK</name>
<dbReference type="InterPro" id="IPR014347">
    <property type="entry name" value="Tautomerase/MIF_sf"/>
</dbReference>